<evidence type="ECO:0000313" key="1">
    <source>
        <dbReference type="EMBL" id="KAF7249486.1"/>
    </source>
</evidence>
<organism evidence="1 2">
    <name type="scientific">Paragonimus skrjabini miyazakii</name>
    <dbReference type="NCBI Taxonomy" id="59628"/>
    <lineage>
        <taxon>Eukaryota</taxon>
        <taxon>Metazoa</taxon>
        <taxon>Spiralia</taxon>
        <taxon>Lophotrochozoa</taxon>
        <taxon>Platyhelminthes</taxon>
        <taxon>Trematoda</taxon>
        <taxon>Digenea</taxon>
        <taxon>Plagiorchiida</taxon>
        <taxon>Troglotremata</taxon>
        <taxon>Troglotrematidae</taxon>
        <taxon>Paragonimus</taxon>
    </lineage>
</organism>
<gene>
    <name evidence="1" type="ORF">EG68_09504</name>
</gene>
<sequence>MLRDASLFYLLLCFRKLHSHTKESVNPHSWESLGLIDLYGILWAGVWVLNRSKNVLTEHLETGDKHFRIGSIILRITFGAFDIDTTVHSTNVNHCWRAQENLVTT</sequence>
<evidence type="ECO:0000313" key="2">
    <source>
        <dbReference type="Proteomes" id="UP000822476"/>
    </source>
</evidence>
<dbReference type="AlphaFoldDB" id="A0A8S9YHF3"/>
<reference evidence="1" key="1">
    <citation type="submission" date="2019-07" db="EMBL/GenBank/DDBJ databases">
        <title>Annotation for the trematode Paragonimus miyazaki's.</title>
        <authorList>
            <person name="Choi Y.-J."/>
        </authorList>
    </citation>
    <scope>NUCLEOTIDE SEQUENCE</scope>
    <source>
        <strain evidence="1">Japan</strain>
    </source>
</reference>
<protein>
    <submittedName>
        <fullName evidence="1">Uncharacterized protein</fullName>
    </submittedName>
</protein>
<keyword evidence="2" id="KW-1185">Reference proteome</keyword>
<name>A0A8S9YHF3_9TREM</name>
<accession>A0A8S9YHF3</accession>
<dbReference type="EMBL" id="JTDE01005458">
    <property type="protein sequence ID" value="KAF7249486.1"/>
    <property type="molecule type" value="Genomic_DNA"/>
</dbReference>
<comment type="caution">
    <text evidence="1">The sequence shown here is derived from an EMBL/GenBank/DDBJ whole genome shotgun (WGS) entry which is preliminary data.</text>
</comment>
<proteinExistence type="predicted"/>
<dbReference type="Proteomes" id="UP000822476">
    <property type="component" value="Unassembled WGS sequence"/>
</dbReference>